<dbReference type="EC" id="2.5.1.17" evidence="4"/>
<dbReference type="GO" id="GO:0005524">
    <property type="term" value="F:ATP binding"/>
    <property type="evidence" value="ECO:0007669"/>
    <property type="project" value="UniProtKB-UniRule"/>
</dbReference>
<name>A0A4R1F9U9_9GAMM</name>
<dbReference type="PANTHER" id="PTHR12213">
    <property type="entry name" value="CORRINOID ADENOSYLTRANSFERASE"/>
    <property type="match status" value="1"/>
</dbReference>
<keyword evidence="3 4" id="KW-0067">ATP-binding</keyword>
<keyword evidence="4" id="KW-0169">Cobalamin biosynthesis</keyword>
<dbReference type="OrthoDB" id="9778896at2"/>
<dbReference type="Pfam" id="PF01923">
    <property type="entry name" value="Cob_adeno_trans"/>
    <property type="match status" value="1"/>
</dbReference>
<evidence type="ECO:0000313" key="7">
    <source>
        <dbReference type="Proteomes" id="UP000294887"/>
    </source>
</evidence>
<dbReference type="GO" id="GO:0009236">
    <property type="term" value="P:cobalamin biosynthetic process"/>
    <property type="evidence" value="ECO:0007669"/>
    <property type="project" value="UniProtKB-UniRule"/>
</dbReference>
<protein>
    <recommendedName>
        <fullName evidence="4">Corrinoid adenosyltransferase</fullName>
        <ecNumber evidence="4">2.5.1.17</ecNumber>
    </recommendedName>
    <alternativeName>
        <fullName evidence="4">Cob(II)alamin adenosyltransferase</fullName>
    </alternativeName>
    <alternativeName>
        <fullName evidence="4">Cob(II)yrinic acid a,c-diamide adenosyltransferase</fullName>
    </alternativeName>
    <alternativeName>
        <fullName evidence="4">Cobinamide/cobalamin adenosyltransferase</fullName>
    </alternativeName>
</protein>
<evidence type="ECO:0000313" key="6">
    <source>
        <dbReference type="EMBL" id="TCJ87581.1"/>
    </source>
</evidence>
<evidence type="ECO:0000256" key="1">
    <source>
        <dbReference type="ARBA" id="ARBA00022679"/>
    </source>
</evidence>
<gene>
    <name evidence="6" type="ORF">EV695_2093</name>
</gene>
<proteinExistence type="inferred from homology"/>
<evidence type="ECO:0000256" key="4">
    <source>
        <dbReference type="RuleBase" id="RU366026"/>
    </source>
</evidence>
<organism evidence="6 7">
    <name type="scientific">Cocleimonas flava</name>
    <dbReference type="NCBI Taxonomy" id="634765"/>
    <lineage>
        <taxon>Bacteria</taxon>
        <taxon>Pseudomonadati</taxon>
        <taxon>Pseudomonadota</taxon>
        <taxon>Gammaproteobacteria</taxon>
        <taxon>Thiotrichales</taxon>
        <taxon>Thiotrichaceae</taxon>
        <taxon>Cocleimonas</taxon>
    </lineage>
</organism>
<comment type="similarity">
    <text evidence="4">Belongs to the Cob(I)alamin adenosyltransferase family.</text>
</comment>
<evidence type="ECO:0000256" key="3">
    <source>
        <dbReference type="ARBA" id="ARBA00022840"/>
    </source>
</evidence>
<dbReference type="InterPro" id="IPR029499">
    <property type="entry name" value="PduO-typ"/>
</dbReference>
<keyword evidence="7" id="KW-1185">Reference proteome</keyword>
<comment type="caution">
    <text evidence="6">The sequence shown here is derived from an EMBL/GenBank/DDBJ whole genome shotgun (WGS) entry which is preliminary data.</text>
</comment>
<dbReference type="AlphaFoldDB" id="A0A4R1F9U9"/>
<comment type="pathway">
    <text evidence="4">Cofactor biosynthesis; adenosylcobalamin biosynthesis; adenosylcobalamin from cob(II)yrinate a,c-diamide: step 2/7.</text>
</comment>
<dbReference type="SUPFAM" id="SSF89028">
    <property type="entry name" value="Cobalamin adenosyltransferase-like"/>
    <property type="match status" value="1"/>
</dbReference>
<feature type="domain" description="Cobalamin adenosyltransferase-like" evidence="5">
    <location>
        <begin position="8"/>
        <end position="177"/>
    </location>
</feature>
<keyword evidence="1 4" id="KW-0808">Transferase</keyword>
<evidence type="ECO:0000256" key="2">
    <source>
        <dbReference type="ARBA" id="ARBA00022741"/>
    </source>
</evidence>
<dbReference type="Proteomes" id="UP000294887">
    <property type="component" value="Unassembled WGS sequence"/>
</dbReference>
<dbReference type="GO" id="GO:0008817">
    <property type="term" value="F:corrinoid adenosyltransferase activity"/>
    <property type="evidence" value="ECO:0007669"/>
    <property type="project" value="UniProtKB-UniRule"/>
</dbReference>
<comment type="catalytic activity">
    <reaction evidence="4">
        <text>2 cob(II)yrinate a,c diamide + reduced [electron-transfer flavoprotein] + 2 ATP = 2 adenosylcob(III)yrinate a,c-diamide + 2 triphosphate + oxidized [electron-transfer flavoprotein] + 3 H(+)</text>
        <dbReference type="Rhea" id="RHEA:11528"/>
        <dbReference type="Rhea" id="RHEA-COMP:10685"/>
        <dbReference type="Rhea" id="RHEA-COMP:10686"/>
        <dbReference type="ChEBI" id="CHEBI:15378"/>
        <dbReference type="ChEBI" id="CHEBI:18036"/>
        <dbReference type="ChEBI" id="CHEBI:30616"/>
        <dbReference type="ChEBI" id="CHEBI:57692"/>
        <dbReference type="ChEBI" id="CHEBI:58307"/>
        <dbReference type="ChEBI" id="CHEBI:58503"/>
        <dbReference type="ChEBI" id="CHEBI:58537"/>
        <dbReference type="EC" id="2.5.1.17"/>
    </reaction>
</comment>
<accession>A0A4R1F9U9</accession>
<sequence>MGNRISKVYTRTGDKGRTGIAGNIRLDKDDLLIQAIGEVDELNSEIGVIVAFSFDSEINAELQGIQHDLFNIGGMFAYPEFDGFTVSRVDDLEASIDKYNGELQPLKEFILPGGNKEAALALKARAVCRRVERGLVTLMHFYAKNDVDFENASEFQIIGAIRYINRLSDLLFTMGRVLNSRSNTDEIMWASHRTT</sequence>
<dbReference type="PANTHER" id="PTHR12213:SF0">
    <property type="entry name" value="CORRINOID ADENOSYLTRANSFERASE MMAB"/>
    <property type="match status" value="1"/>
</dbReference>
<reference evidence="6 7" key="1">
    <citation type="submission" date="2019-03" db="EMBL/GenBank/DDBJ databases">
        <title>Genomic Encyclopedia of Type Strains, Phase IV (KMG-IV): sequencing the most valuable type-strain genomes for metagenomic binning, comparative biology and taxonomic classification.</title>
        <authorList>
            <person name="Goeker M."/>
        </authorList>
    </citation>
    <scope>NUCLEOTIDE SEQUENCE [LARGE SCALE GENOMIC DNA]</scope>
    <source>
        <strain evidence="6 7">DSM 24830</strain>
    </source>
</reference>
<keyword evidence="2 4" id="KW-0547">Nucleotide-binding</keyword>
<dbReference type="UniPathway" id="UPA00148">
    <property type="reaction ID" value="UER00233"/>
</dbReference>
<dbReference type="Gene3D" id="1.20.1200.10">
    <property type="entry name" value="Cobalamin adenosyltransferase-like"/>
    <property type="match status" value="1"/>
</dbReference>
<dbReference type="InterPro" id="IPR036451">
    <property type="entry name" value="CblAdoTrfase-like_sf"/>
</dbReference>
<dbReference type="InterPro" id="IPR016030">
    <property type="entry name" value="CblAdoTrfase-like"/>
</dbReference>
<dbReference type="NCBIfam" id="TIGR00636">
    <property type="entry name" value="PduO_Nterm"/>
    <property type="match status" value="1"/>
</dbReference>
<evidence type="ECO:0000259" key="5">
    <source>
        <dbReference type="Pfam" id="PF01923"/>
    </source>
</evidence>
<comment type="catalytic activity">
    <reaction evidence="4">
        <text>2 cob(II)alamin + reduced [electron-transfer flavoprotein] + 2 ATP = 2 adenosylcob(III)alamin + 2 triphosphate + oxidized [electron-transfer flavoprotein] + 3 H(+)</text>
        <dbReference type="Rhea" id="RHEA:28671"/>
        <dbReference type="Rhea" id="RHEA-COMP:10685"/>
        <dbReference type="Rhea" id="RHEA-COMP:10686"/>
        <dbReference type="ChEBI" id="CHEBI:15378"/>
        <dbReference type="ChEBI" id="CHEBI:16304"/>
        <dbReference type="ChEBI" id="CHEBI:18036"/>
        <dbReference type="ChEBI" id="CHEBI:18408"/>
        <dbReference type="ChEBI" id="CHEBI:30616"/>
        <dbReference type="ChEBI" id="CHEBI:57692"/>
        <dbReference type="ChEBI" id="CHEBI:58307"/>
        <dbReference type="EC" id="2.5.1.17"/>
    </reaction>
</comment>
<dbReference type="EMBL" id="SMFQ01000003">
    <property type="protein sequence ID" value="TCJ87581.1"/>
    <property type="molecule type" value="Genomic_DNA"/>
</dbReference>
<dbReference type="RefSeq" id="WP_131905848.1">
    <property type="nucleotide sequence ID" value="NZ_BAAAFU010000004.1"/>
</dbReference>